<sequence length="156" mass="17743">NQHEINAESAYSTSSSQLKSDSESSHTKSWREFLGLNKQSKVKDLETQATKKARPLRRSQTVFIDIKQIPTVGLQSNKPTLTHQRQTKAPSFPLAFDQRKRQRNNLETARKETPGFCEDLEICAPGMVSEDINESNFAPTTVKQIQKHCNKETQLK</sequence>
<feature type="region of interest" description="Disordered" evidence="1">
    <location>
        <begin position="75"/>
        <end position="111"/>
    </location>
</feature>
<keyword evidence="3" id="KW-1185">Reference proteome</keyword>
<dbReference type="AlphaFoldDB" id="H2XQ17"/>
<evidence type="ECO:0000313" key="3">
    <source>
        <dbReference type="Proteomes" id="UP000008144"/>
    </source>
</evidence>
<feature type="compositionally biased region" description="Polar residues" evidence="1">
    <location>
        <begin position="75"/>
        <end position="89"/>
    </location>
</feature>
<dbReference type="EMBL" id="EAAA01000477">
    <property type="status" value="NOT_ANNOTATED_CDS"/>
    <property type="molecule type" value="Genomic_DNA"/>
</dbReference>
<proteinExistence type="predicted"/>
<feature type="region of interest" description="Disordered" evidence="1">
    <location>
        <begin position="1"/>
        <end position="33"/>
    </location>
</feature>
<dbReference type="InParanoid" id="H2XQ17"/>
<reference evidence="2" key="4">
    <citation type="submission" date="2025-09" db="UniProtKB">
        <authorList>
            <consortium name="Ensembl"/>
        </authorList>
    </citation>
    <scope>IDENTIFICATION</scope>
</reference>
<organism evidence="2 3">
    <name type="scientific">Ciona intestinalis</name>
    <name type="common">Transparent sea squirt</name>
    <name type="synonym">Ascidia intestinalis</name>
    <dbReference type="NCBI Taxonomy" id="7719"/>
    <lineage>
        <taxon>Eukaryota</taxon>
        <taxon>Metazoa</taxon>
        <taxon>Chordata</taxon>
        <taxon>Tunicata</taxon>
        <taxon>Ascidiacea</taxon>
        <taxon>Phlebobranchia</taxon>
        <taxon>Cionidae</taxon>
        <taxon>Ciona</taxon>
    </lineage>
</organism>
<dbReference type="Ensembl" id="ENSCINT00000034232.1">
    <property type="protein sequence ID" value="ENSCINP00000031751.1"/>
    <property type="gene ID" value="ENSCING00000019347.1"/>
</dbReference>
<feature type="compositionally biased region" description="Basic and acidic residues" evidence="1">
    <location>
        <begin position="20"/>
        <end position="31"/>
    </location>
</feature>
<dbReference type="Proteomes" id="UP000008144">
    <property type="component" value="Chromosome 10"/>
</dbReference>
<name>H2XQ17_CIOIN</name>
<dbReference type="HOGENOM" id="CLU_1690691_0_0_1"/>
<reference evidence="3" key="1">
    <citation type="journal article" date="2002" name="Science">
        <title>The draft genome of Ciona intestinalis: insights into chordate and vertebrate origins.</title>
        <authorList>
            <person name="Dehal P."/>
            <person name="Satou Y."/>
            <person name="Campbell R.K."/>
            <person name="Chapman J."/>
            <person name="Degnan B."/>
            <person name="De Tomaso A."/>
            <person name="Davidson B."/>
            <person name="Di Gregorio A."/>
            <person name="Gelpke M."/>
            <person name="Goodstein D.M."/>
            <person name="Harafuji N."/>
            <person name="Hastings K.E."/>
            <person name="Ho I."/>
            <person name="Hotta K."/>
            <person name="Huang W."/>
            <person name="Kawashima T."/>
            <person name="Lemaire P."/>
            <person name="Martinez D."/>
            <person name="Meinertzhagen I.A."/>
            <person name="Necula S."/>
            <person name="Nonaka M."/>
            <person name="Putnam N."/>
            <person name="Rash S."/>
            <person name="Saiga H."/>
            <person name="Satake M."/>
            <person name="Terry A."/>
            <person name="Yamada L."/>
            <person name="Wang H.G."/>
            <person name="Awazu S."/>
            <person name="Azumi K."/>
            <person name="Boore J."/>
            <person name="Branno M."/>
            <person name="Chin-Bow S."/>
            <person name="DeSantis R."/>
            <person name="Doyle S."/>
            <person name="Francino P."/>
            <person name="Keys D.N."/>
            <person name="Haga S."/>
            <person name="Hayashi H."/>
            <person name="Hino K."/>
            <person name="Imai K.S."/>
            <person name="Inaba K."/>
            <person name="Kano S."/>
            <person name="Kobayashi K."/>
            <person name="Kobayashi M."/>
            <person name="Lee B.I."/>
            <person name="Makabe K.W."/>
            <person name="Manohar C."/>
            <person name="Matassi G."/>
            <person name="Medina M."/>
            <person name="Mochizuki Y."/>
            <person name="Mount S."/>
            <person name="Morishita T."/>
            <person name="Miura S."/>
            <person name="Nakayama A."/>
            <person name="Nishizaka S."/>
            <person name="Nomoto H."/>
            <person name="Ohta F."/>
            <person name="Oishi K."/>
            <person name="Rigoutsos I."/>
            <person name="Sano M."/>
            <person name="Sasaki A."/>
            <person name="Sasakura Y."/>
            <person name="Shoguchi E."/>
            <person name="Shin-i T."/>
            <person name="Spagnuolo A."/>
            <person name="Stainier D."/>
            <person name="Suzuki M.M."/>
            <person name="Tassy O."/>
            <person name="Takatori N."/>
            <person name="Tokuoka M."/>
            <person name="Yagi K."/>
            <person name="Yoshizaki F."/>
            <person name="Wada S."/>
            <person name="Zhang C."/>
            <person name="Hyatt P.D."/>
            <person name="Larimer F."/>
            <person name="Detter C."/>
            <person name="Doggett N."/>
            <person name="Glavina T."/>
            <person name="Hawkins T."/>
            <person name="Richardson P."/>
            <person name="Lucas S."/>
            <person name="Kohara Y."/>
            <person name="Levine M."/>
            <person name="Satoh N."/>
            <person name="Rokhsar D.S."/>
        </authorList>
    </citation>
    <scope>NUCLEOTIDE SEQUENCE [LARGE SCALE GENOMIC DNA]</scope>
</reference>
<accession>H2XQ17</accession>
<evidence type="ECO:0000256" key="1">
    <source>
        <dbReference type="SAM" id="MobiDB-lite"/>
    </source>
</evidence>
<reference evidence="2" key="2">
    <citation type="journal article" date="2008" name="Genome Biol.">
        <title>Improved genome assembly and evidence-based global gene model set for the chordate Ciona intestinalis: new insight into intron and operon populations.</title>
        <authorList>
            <person name="Satou Y."/>
            <person name="Mineta K."/>
            <person name="Ogasawara M."/>
            <person name="Sasakura Y."/>
            <person name="Shoguchi E."/>
            <person name="Ueno K."/>
            <person name="Yamada L."/>
            <person name="Matsumoto J."/>
            <person name="Wasserscheid J."/>
            <person name="Dewar K."/>
            <person name="Wiley G.B."/>
            <person name="Macmil S.L."/>
            <person name="Roe B.A."/>
            <person name="Zeller R.W."/>
            <person name="Hastings K.E."/>
            <person name="Lemaire P."/>
            <person name="Lindquist E."/>
            <person name="Endo T."/>
            <person name="Hotta K."/>
            <person name="Inaba K."/>
        </authorList>
    </citation>
    <scope>NUCLEOTIDE SEQUENCE [LARGE SCALE GENOMIC DNA]</scope>
    <source>
        <strain evidence="2">wild type</strain>
    </source>
</reference>
<evidence type="ECO:0000313" key="2">
    <source>
        <dbReference type="Ensembl" id="ENSCINP00000031751.1"/>
    </source>
</evidence>
<reference evidence="2" key="3">
    <citation type="submission" date="2025-08" db="UniProtKB">
        <authorList>
            <consortium name="Ensembl"/>
        </authorList>
    </citation>
    <scope>IDENTIFICATION</scope>
</reference>
<protein>
    <submittedName>
        <fullName evidence="2">Uncharacterized protein</fullName>
    </submittedName>
</protein>